<dbReference type="Pfam" id="PF02775">
    <property type="entry name" value="TPP_enzyme_C"/>
    <property type="match status" value="1"/>
</dbReference>
<dbReference type="PANTHER" id="PTHR42818">
    <property type="entry name" value="SULFOPYRUVATE DECARBOXYLASE SUBUNIT ALPHA"/>
    <property type="match status" value="1"/>
</dbReference>
<evidence type="ECO:0000256" key="2">
    <source>
        <dbReference type="ARBA" id="ARBA00023239"/>
    </source>
</evidence>
<comment type="caution">
    <text evidence="4">The sequence shown here is derived from an EMBL/GenBank/DDBJ whole genome shotgun (WGS) entry which is preliminary data.</text>
</comment>
<evidence type="ECO:0000313" key="4">
    <source>
        <dbReference type="EMBL" id="GAG37853.1"/>
    </source>
</evidence>
<keyword evidence="1" id="KW-0210">Decarboxylase</keyword>
<feature type="domain" description="Thiamine pyrophosphate enzyme TPP-binding" evidence="3">
    <location>
        <begin position="4"/>
        <end position="84"/>
    </location>
</feature>
<evidence type="ECO:0000256" key="1">
    <source>
        <dbReference type="ARBA" id="ARBA00022793"/>
    </source>
</evidence>
<dbReference type="GO" id="GO:0016831">
    <property type="term" value="F:carboxy-lyase activity"/>
    <property type="evidence" value="ECO:0007669"/>
    <property type="project" value="UniProtKB-KW"/>
</dbReference>
<dbReference type="Gene3D" id="3.40.50.970">
    <property type="match status" value="1"/>
</dbReference>
<dbReference type="PANTHER" id="PTHR42818:SF1">
    <property type="entry name" value="SULFOPYRUVATE DECARBOXYLASE"/>
    <property type="match status" value="1"/>
</dbReference>
<sequence>MLMGLSILPAIAQKNPSNLIVIVFDNELYEAAGKVPTFTAGNTDLVKIAQGAGIKNARLVRELPEFQKAIDEAFQSNNVSFITVKVDLPSKLRPPLKVAYGQVENKYRFIRYIEKTENLQSI</sequence>
<proteinExistence type="predicted"/>
<evidence type="ECO:0000259" key="3">
    <source>
        <dbReference type="Pfam" id="PF02775"/>
    </source>
</evidence>
<name>X0XMG4_9ZZZZ</name>
<dbReference type="GO" id="GO:0030976">
    <property type="term" value="F:thiamine pyrophosphate binding"/>
    <property type="evidence" value="ECO:0007669"/>
    <property type="project" value="InterPro"/>
</dbReference>
<dbReference type="AlphaFoldDB" id="X0XMG4"/>
<dbReference type="EMBL" id="BARS01041957">
    <property type="protein sequence ID" value="GAG37853.1"/>
    <property type="molecule type" value="Genomic_DNA"/>
</dbReference>
<accession>X0XMG4</accession>
<reference evidence="4" key="1">
    <citation type="journal article" date="2014" name="Front. Microbiol.">
        <title>High frequency of phylogenetically diverse reductive dehalogenase-homologous genes in deep subseafloor sedimentary metagenomes.</title>
        <authorList>
            <person name="Kawai M."/>
            <person name="Futagami T."/>
            <person name="Toyoda A."/>
            <person name="Takaki Y."/>
            <person name="Nishi S."/>
            <person name="Hori S."/>
            <person name="Arai W."/>
            <person name="Tsubouchi T."/>
            <person name="Morono Y."/>
            <person name="Uchiyama I."/>
            <person name="Ito T."/>
            <person name="Fujiyama A."/>
            <person name="Inagaki F."/>
            <person name="Takami H."/>
        </authorList>
    </citation>
    <scope>NUCLEOTIDE SEQUENCE</scope>
    <source>
        <strain evidence="4">Expedition CK06-06</strain>
    </source>
</reference>
<protein>
    <recommendedName>
        <fullName evidence="3">Thiamine pyrophosphate enzyme TPP-binding domain-containing protein</fullName>
    </recommendedName>
</protein>
<dbReference type="SUPFAM" id="SSF52518">
    <property type="entry name" value="Thiamin diphosphate-binding fold (THDP-binding)"/>
    <property type="match status" value="1"/>
</dbReference>
<gene>
    <name evidence="4" type="ORF">S01H1_63719</name>
</gene>
<keyword evidence="2" id="KW-0456">Lyase</keyword>
<organism evidence="4">
    <name type="scientific">marine sediment metagenome</name>
    <dbReference type="NCBI Taxonomy" id="412755"/>
    <lineage>
        <taxon>unclassified sequences</taxon>
        <taxon>metagenomes</taxon>
        <taxon>ecological metagenomes</taxon>
    </lineage>
</organism>
<dbReference type="InterPro" id="IPR029061">
    <property type="entry name" value="THDP-binding"/>
</dbReference>
<dbReference type="InterPro" id="IPR011766">
    <property type="entry name" value="TPP_enzyme_TPP-bd"/>
</dbReference>
<dbReference type="InterPro" id="IPR051818">
    <property type="entry name" value="TPP_dependent_decarboxylase"/>
</dbReference>